<keyword evidence="3" id="KW-1185">Reference proteome</keyword>
<dbReference type="Gene3D" id="1.20.120.450">
    <property type="entry name" value="dinb family like domain"/>
    <property type="match status" value="1"/>
</dbReference>
<sequence length="163" mass="17856">MSPKDVLRSNLEVSRFIVDGYLADFSDGDLLVRPLPGMNHVAWQLGHLIGSERHFAELVHPGGSPPLPEGFAEAHAKEAAGVDDPSKFKTLAEYRSIWEQQRAATLAALDAAPEADLDKADPEKYPDYAPTISRILLLIGTHPVMHVGQFVAVRRVQGKPIIM</sequence>
<feature type="domain" description="DinB-like" evidence="1">
    <location>
        <begin position="17"/>
        <end position="149"/>
    </location>
</feature>
<protein>
    <recommendedName>
        <fullName evidence="1">DinB-like domain-containing protein</fullName>
    </recommendedName>
</protein>
<dbReference type="Proteomes" id="UP000186309">
    <property type="component" value="Chromosome"/>
</dbReference>
<dbReference type="STRING" id="1387353.BSF38_03996"/>
<dbReference type="EMBL" id="CP019082">
    <property type="protein sequence ID" value="APW62450.1"/>
    <property type="molecule type" value="Genomic_DNA"/>
</dbReference>
<dbReference type="AlphaFoldDB" id="A0A1U7CU23"/>
<organism evidence="2 3">
    <name type="scientific">Paludisphaera borealis</name>
    <dbReference type="NCBI Taxonomy" id="1387353"/>
    <lineage>
        <taxon>Bacteria</taxon>
        <taxon>Pseudomonadati</taxon>
        <taxon>Planctomycetota</taxon>
        <taxon>Planctomycetia</taxon>
        <taxon>Isosphaerales</taxon>
        <taxon>Isosphaeraceae</taxon>
        <taxon>Paludisphaera</taxon>
    </lineage>
</organism>
<dbReference type="KEGG" id="pbor:BSF38_03996"/>
<reference evidence="3" key="1">
    <citation type="submission" date="2016-12" db="EMBL/GenBank/DDBJ databases">
        <title>Comparative genomics of four Isosphaeraceae planctomycetes: a common pool of plasmids and glycoside hydrolase genes.</title>
        <authorList>
            <person name="Ivanova A."/>
        </authorList>
    </citation>
    <scope>NUCLEOTIDE SEQUENCE [LARGE SCALE GENOMIC DNA]</scope>
    <source>
        <strain evidence="3">PX4</strain>
    </source>
</reference>
<evidence type="ECO:0000259" key="1">
    <source>
        <dbReference type="Pfam" id="PF12867"/>
    </source>
</evidence>
<dbReference type="RefSeq" id="WP_076348563.1">
    <property type="nucleotide sequence ID" value="NZ_CP019082.1"/>
</dbReference>
<dbReference type="InterPro" id="IPR034660">
    <property type="entry name" value="DinB/YfiT-like"/>
</dbReference>
<evidence type="ECO:0000313" key="2">
    <source>
        <dbReference type="EMBL" id="APW62450.1"/>
    </source>
</evidence>
<dbReference type="OrthoDB" id="267642at2"/>
<dbReference type="InterPro" id="IPR024775">
    <property type="entry name" value="DinB-like"/>
</dbReference>
<proteinExistence type="predicted"/>
<name>A0A1U7CU23_9BACT</name>
<dbReference type="Pfam" id="PF12867">
    <property type="entry name" value="DinB_2"/>
    <property type="match status" value="1"/>
</dbReference>
<gene>
    <name evidence="2" type="ORF">BSF38_03996</name>
</gene>
<accession>A0A1U7CU23</accession>
<evidence type="ECO:0000313" key="3">
    <source>
        <dbReference type="Proteomes" id="UP000186309"/>
    </source>
</evidence>
<dbReference type="SUPFAM" id="SSF109854">
    <property type="entry name" value="DinB/YfiT-like putative metalloenzymes"/>
    <property type="match status" value="1"/>
</dbReference>